<proteinExistence type="predicted"/>
<keyword evidence="2" id="KW-1185">Reference proteome</keyword>
<dbReference type="AlphaFoldDB" id="A0AAU9J2R9"/>
<evidence type="ECO:0000313" key="2">
    <source>
        <dbReference type="Proteomes" id="UP001162131"/>
    </source>
</evidence>
<protein>
    <submittedName>
        <fullName evidence="1">Uncharacterized protein</fullName>
    </submittedName>
</protein>
<organism evidence="1 2">
    <name type="scientific">Blepharisma stoltei</name>
    <dbReference type="NCBI Taxonomy" id="1481888"/>
    <lineage>
        <taxon>Eukaryota</taxon>
        <taxon>Sar</taxon>
        <taxon>Alveolata</taxon>
        <taxon>Ciliophora</taxon>
        <taxon>Postciliodesmatophora</taxon>
        <taxon>Heterotrichea</taxon>
        <taxon>Heterotrichida</taxon>
        <taxon>Blepharismidae</taxon>
        <taxon>Blepharisma</taxon>
    </lineage>
</organism>
<reference evidence="1" key="1">
    <citation type="submission" date="2021-09" db="EMBL/GenBank/DDBJ databases">
        <authorList>
            <consortium name="AG Swart"/>
            <person name="Singh M."/>
            <person name="Singh A."/>
            <person name="Seah K."/>
            <person name="Emmerich C."/>
        </authorList>
    </citation>
    <scope>NUCLEOTIDE SEQUENCE</scope>
    <source>
        <strain evidence="1">ATCC30299</strain>
    </source>
</reference>
<accession>A0AAU9J2R9</accession>
<name>A0AAU9J2R9_9CILI</name>
<gene>
    <name evidence="1" type="ORF">BSTOLATCC_MIC27738</name>
</gene>
<evidence type="ECO:0000313" key="1">
    <source>
        <dbReference type="EMBL" id="CAG9321170.1"/>
    </source>
</evidence>
<dbReference type="EMBL" id="CAJZBQ010000027">
    <property type="protein sequence ID" value="CAG9321170.1"/>
    <property type="molecule type" value="Genomic_DNA"/>
</dbReference>
<comment type="caution">
    <text evidence="1">The sequence shown here is derived from an EMBL/GenBank/DDBJ whole genome shotgun (WGS) entry which is preliminary data.</text>
</comment>
<dbReference type="Proteomes" id="UP001162131">
    <property type="component" value="Unassembled WGS sequence"/>
</dbReference>
<sequence>MRLNIYIKLWRRTVYLFKWAFPGLDFGNGKVQQCFAKLPMFCIHKPICRKDLNMNLIAGGKANFLVNTIN</sequence>